<dbReference type="InterPro" id="IPR013057">
    <property type="entry name" value="AA_transpt_TM"/>
</dbReference>
<evidence type="ECO:0000313" key="8">
    <source>
        <dbReference type="Proteomes" id="UP001189429"/>
    </source>
</evidence>
<evidence type="ECO:0000256" key="3">
    <source>
        <dbReference type="ARBA" id="ARBA00022989"/>
    </source>
</evidence>
<feature type="transmembrane region" description="Helical" evidence="5">
    <location>
        <begin position="48"/>
        <end position="64"/>
    </location>
</feature>
<keyword evidence="3 5" id="KW-1133">Transmembrane helix</keyword>
<evidence type="ECO:0000259" key="6">
    <source>
        <dbReference type="Pfam" id="PF01490"/>
    </source>
</evidence>
<keyword evidence="2 5" id="KW-0812">Transmembrane</keyword>
<accession>A0ABN9XBJ2</accession>
<dbReference type="EMBL" id="CAUYUJ010020037">
    <property type="protein sequence ID" value="CAK0895433.1"/>
    <property type="molecule type" value="Genomic_DNA"/>
</dbReference>
<dbReference type="Pfam" id="PF01490">
    <property type="entry name" value="Aa_trans"/>
    <property type="match status" value="1"/>
</dbReference>
<keyword evidence="4 5" id="KW-0472">Membrane</keyword>
<feature type="transmembrane region" description="Helical" evidence="5">
    <location>
        <begin position="70"/>
        <end position="93"/>
    </location>
</feature>
<sequence length="134" mass="14216">MISWICMAFTMIVTFPLQFKIARDAVTPAMGFSLPAEGVSPCWGWKRMVVLMVGTTAAVGAVLSDISEVLAFRGALLGCPISFTLPGLMLLSLPAEARRTDDRASCRRVVAKVLIAFGVCSSLLGLSVCFGVAD</sequence>
<reference evidence="7" key="1">
    <citation type="submission" date="2023-10" db="EMBL/GenBank/DDBJ databases">
        <authorList>
            <person name="Chen Y."/>
            <person name="Shah S."/>
            <person name="Dougan E. K."/>
            <person name="Thang M."/>
            <person name="Chan C."/>
        </authorList>
    </citation>
    <scope>NUCLEOTIDE SEQUENCE [LARGE SCALE GENOMIC DNA]</scope>
</reference>
<evidence type="ECO:0000256" key="5">
    <source>
        <dbReference type="SAM" id="Phobius"/>
    </source>
</evidence>
<organism evidence="7 8">
    <name type="scientific">Prorocentrum cordatum</name>
    <dbReference type="NCBI Taxonomy" id="2364126"/>
    <lineage>
        <taxon>Eukaryota</taxon>
        <taxon>Sar</taxon>
        <taxon>Alveolata</taxon>
        <taxon>Dinophyceae</taxon>
        <taxon>Prorocentrales</taxon>
        <taxon>Prorocentraceae</taxon>
        <taxon>Prorocentrum</taxon>
    </lineage>
</organism>
<evidence type="ECO:0000256" key="4">
    <source>
        <dbReference type="ARBA" id="ARBA00023136"/>
    </source>
</evidence>
<name>A0ABN9XBJ2_9DINO</name>
<protein>
    <recommendedName>
        <fullName evidence="6">Amino acid transporter transmembrane domain-containing protein</fullName>
    </recommendedName>
</protein>
<comment type="caution">
    <text evidence="7">The sequence shown here is derived from an EMBL/GenBank/DDBJ whole genome shotgun (WGS) entry which is preliminary data.</text>
</comment>
<gene>
    <name evidence="7" type="ORF">PCOR1329_LOCUS74177</name>
</gene>
<feature type="transmembrane region" description="Helical" evidence="5">
    <location>
        <begin position="113"/>
        <end position="133"/>
    </location>
</feature>
<comment type="subcellular location">
    <subcellularLocation>
        <location evidence="1">Membrane</location>
    </subcellularLocation>
</comment>
<evidence type="ECO:0000256" key="2">
    <source>
        <dbReference type="ARBA" id="ARBA00022692"/>
    </source>
</evidence>
<proteinExistence type="predicted"/>
<evidence type="ECO:0000256" key="1">
    <source>
        <dbReference type="ARBA" id="ARBA00004370"/>
    </source>
</evidence>
<evidence type="ECO:0000313" key="7">
    <source>
        <dbReference type="EMBL" id="CAK0895433.1"/>
    </source>
</evidence>
<feature type="domain" description="Amino acid transporter transmembrane" evidence="6">
    <location>
        <begin position="5"/>
        <end position="128"/>
    </location>
</feature>
<keyword evidence="8" id="KW-1185">Reference proteome</keyword>
<dbReference type="Proteomes" id="UP001189429">
    <property type="component" value="Unassembled WGS sequence"/>
</dbReference>